<evidence type="ECO:0000256" key="13">
    <source>
        <dbReference type="ARBA" id="ARBA00042775"/>
    </source>
</evidence>
<protein>
    <recommendedName>
        <fullName evidence="2">Parvulin-like PPIase</fullName>
    </recommendedName>
    <alternativeName>
        <fullName evidence="9">Peptidyl-prolyl cis-trans isomerase plp</fullName>
    </alternativeName>
    <alternativeName>
        <fullName evidence="12">Periplasmic chaperone PpiD</fullName>
    </alternativeName>
    <alternativeName>
        <fullName evidence="13">Periplasmic folding chaperone</fullName>
    </alternativeName>
    <alternativeName>
        <fullName evidence="10">Rotamase plp</fullName>
    </alternativeName>
</protein>
<dbReference type="InterPro" id="IPR052029">
    <property type="entry name" value="PpiD_chaperone"/>
</dbReference>
<gene>
    <name evidence="16" type="ORF">roselon_03140</name>
</gene>
<evidence type="ECO:0000256" key="7">
    <source>
        <dbReference type="ARBA" id="ARBA00023136"/>
    </source>
</evidence>
<dbReference type="SUPFAM" id="SSF54534">
    <property type="entry name" value="FKBP-like"/>
    <property type="match status" value="1"/>
</dbReference>
<keyword evidence="17" id="KW-1185">Reference proteome</keyword>
<dbReference type="KEGG" id="red:roselon_03140"/>
<organism evidence="16 17">
    <name type="scientific">Roseicyclus elongatus DSM 19469</name>
    <dbReference type="NCBI Taxonomy" id="1294273"/>
    <lineage>
        <taxon>Bacteria</taxon>
        <taxon>Pseudomonadati</taxon>
        <taxon>Pseudomonadota</taxon>
        <taxon>Alphaproteobacteria</taxon>
        <taxon>Rhodobacterales</taxon>
        <taxon>Roseobacteraceae</taxon>
        <taxon>Roseicyclus</taxon>
    </lineage>
</organism>
<evidence type="ECO:0000313" key="16">
    <source>
        <dbReference type="EMBL" id="AHM05409.1"/>
    </source>
</evidence>
<dbReference type="GO" id="GO:0005886">
    <property type="term" value="C:plasma membrane"/>
    <property type="evidence" value="ECO:0007669"/>
    <property type="project" value="UniProtKB-SubCell"/>
</dbReference>
<dbReference type="InterPro" id="IPR027304">
    <property type="entry name" value="Trigger_fact/SurA_dom_sf"/>
</dbReference>
<dbReference type="PANTHER" id="PTHR47529">
    <property type="entry name" value="PEPTIDYL-PROLYL CIS-TRANS ISOMERASE D"/>
    <property type="match status" value="1"/>
</dbReference>
<dbReference type="PATRIC" id="fig|1294273.3.peg.3100"/>
<keyword evidence="16" id="KW-0413">Isomerase</keyword>
<dbReference type="Gene3D" id="1.10.4030.10">
    <property type="entry name" value="Porin chaperone SurA, peptide-binding domain"/>
    <property type="match status" value="1"/>
</dbReference>
<dbReference type="GO" id="GO:0003755">
    <property type="term" value="F:peptidyl-prolyl cis-trans isomerase activity"/>
    <property type="evidence" value="ECO:0007669"/>
    <property type="project" value="InterPro"/>
</dbReference>
<dbReference type="Gene3D" id="3.10.50.40">
    <property type="match status" value="1"/>
</dbReference>
<keyword evidence="8" id="KW-0143">Chaperone</keyword>
<keyword evidence="3" id="KW-1003">Cell membrane</keyword>
<reference evidence="16 17" key="1">
    <citation type="submission" date="2013-03" db="EMBL/GenBank/DDBJ databases">
        <authorList>
            <person name="Fiebig A."/>
            <person name="Goeker M."/>
            <person name="Klenk H.-P.P."/>
        </authorList>
    </citation>
    <scope>NUCLEOTIDE SEQUENCE [LARGE SCALE GENOMIC DNA]</scope>
    <source>
        <strain evidence="17">DSM 19469</strain>
    </source>
</reference>
<evidence type="ECO:0000256" key="14">
    <source>
        <dbReference type="SAM" id="Phobius"/>
    </source>
</evidence>
<evidence type="ECO:0000256" key="11">
    <source>
        <dbReference type="ARBA" id="ARBA00038408"/>
    </source>
</evidence>
<evidence type="ECO:0000256" key="4">
    <source>
        <dbReference type="ARBA" id="ARBA00022519"/>
    </source>
</evidence>
<sequence>MAKTAVKKASNLFVWVLLGLLFVALAGFGIGSFGGSATRVGQIGEVEITANDYARALQSEIRARIAETGEPINLADLRAQGVDTAVLQALVARAALSNEALAMGLSVGDEEVARQITEIDAFAGVDGAFDRESYEFVLSQQGLDATEFEEDVRADTARSLLQVAVVGGLSAPSVYSETLVAFQGETRDISILTVTEADLQDGLPDPTAQDLASYYDENPQRFTRPQAKGITYAWITPDQIMDQVAVDEQALRGLYDDRIDLYVQPERRLLERLAFGSEAAAQEAADAIAAGDTDFDTLVRERDLTLDDVDIGEVAAGDLPADASEVIFNDTESEILGPLPSSLGPALYRVNAVLEASEVSFDAARDDLRQELAEEAARRRIDDMREMIDDDLASGATLEELGETTDMTLGSIAYTATSEEAIAAYDAFRDAADAVREGDFPELLELSDGGLFALRLDEVVPPTLPPLAEIEDEVAAAWRATALRAAVADRASELVGQVATGAPLEDLGDLTQERMIRRQDFVPGLPPTLVAQAFQLDEPGDIVMVPAAEAAHIVRLDAINPAARDAPDTAILLQIMSQTVTQSLTQDIFESFGRALEAQAGIQLDQGVINAVHSQFP</sequence>
<evidence type="ECO:0000256" key="3">
    <source>
        <dbReference type="ARBA" id="ARBA00022475"/>
    </source>
</evidence>
<evidence type="ECO:0000256" key="6">
    <source>
        <dbReference type="ARBA" id="ARBA00022989"/>
    </source>
</evidence>
<evidence type="ECO:0000256" key="12">
    <source>
        <dbReference type="ARBA" id="ARBA00040743"/>
    </source>
</evidence>
<dbReference type="EMBL" id="CP004372">
    <property type="protein sequence ID" value="AHM05409.1"/>
    <property type="molecule type" value="Genomic_DNA"/>
</dbReference>
<proteinExistence type="inferred from homology"/>
<evidence type="ECO:0000256" key="1">
    <source>
        <dbReference type="ARBA" id="ARBA00004382"/>
    </source>
</evidence>
<dbReference type="OrthoDB" id="9768393at2"/>
<evidence type="ECO:0000256" key="5">
    <source>
        <dbReference type="ARBA" id="ARBA00022692"/>
    </source>
</evidence>
<evidence type="ECO:0000259" key="15">
    <source>
        <dbReference type="Pfam" id="PF13145"/>
    </source>
</evidence>
<name>W8RW63_9RHOB</name>
<evidence type="ECO:0000256" key="8">
    <source>
        <dbReference type="ARBA" id="ARBA00023186"/>
    </source>
</evidence>
<feature type="domain" description="PpiC" evidence="15">
    <location>
        <begin position="246"/>
        <end position="366"/>
    </location>
</feature>
<accession>W8RW63</accession>
<keyword evidence="5 14" id="KW-0812">Transmembrane</keyword>
<dbReference type="AlphaFoldDB" id="W8RW63"/>
<dbReference type="InterPro" id="IPR000297">
    <property type="entry name" value="PPIase_PpiC"/>
</dbReference>
<evidence type="ECO:0000256" key="2">
    <source>
        <dbReference type="ARBA" id="ARBA00018370"/>
    </source>
</evidence>
<dbReference type="RefSeq" id="WP_025313073.1">
    <property type="nucleotide sequence ID" value="NZ_CP004372.1"/>
</dbReference>
<dbReference type="eggNOG" id="COG0760">
    <property type="taxonomic scope" value="Bacteria"/>
</dbReference>
<evidence type="ECO:0000256" key="9">
    <source>
        <dbReference type="ARBA" id="ARBA00030642"/>
    </source>
</evidence>
<comment type="subcellular location">
    <subcellularLocation>
        <location evidence="1">Cell inner membrane</location>
        <topology evidence="1">Single-pass type II membrane protein</topology>
        <orientation evidence="1">Periplasmic side</orientation>
    </subcellularLocation>
</comment>
<comment type="similarity">
    <text evidence="11">Belongs to the PpiD chaperone family.</text>
</comment>
<evidence type="ECO:0000256" key="10">
    <source>
        <dbReference type="ARBA" id="ARBA00031484"/>
    </source>
</evidence>
<dbReference type="Pfam" id="PF13145">
    <property type="entry name" value="Rotamase_2"/>
    <property type="match status" value="1"/>
</dbReference>
<keyword evidence="4" id="KW-0997">Cell inner membrane</keyword>
<dbReference type="InterPro" id="IPR046357">
    <property type="entry name" value="PPIase_dom_sf"/>
</dbReference>
<dbReference type="HOGENOM" id="CLU_023843_2_1_5"/>
<keyword evidence="6 14" id="KW-1133">Transmembrane helix</keyword>
<dbReference type="SUPFAM" id="SSF109998">
    <property type="entry name" value="Triger factor/SurA peptide-binding domain-like"/>
    <property type="match status" value="1"/>
</dbReference>
<dbReference type="PANTHER" id="PTHR47529:SF1">
    <property type="entry name" value="PERIPLASMIC CHAPERONE PPID"/>
    <property type="match status" value="1"/>
</dbReference>
<dbReference type="Proteomes" id="UP000019593">
    <property type="component" value="Chromosome"/>
</dbReference>
<feature type="transmembrane region" description="Helical" evidence="14">
    <location>
        <begin position="12"/>
        <end position="33"/>
    </location>
</feature>
<evidence type="ECO:0000313" key="17">
    <source>
        <dbReference type="Proteomes" id="UP000019593"/>
    </source>
</evidence>
<dbReference type="STRING" id="1294273.roselon_03140"/>
<dbReference type="Pfam" id="PF13624">
    <property type="entry name" value="SurA_N_3"/>
    <property type="match status" value="1"/>
</dbReference>
<keyword evidence="7 14" id="KW-0472">Membrane</keyword>